<dbReference type="Gene3D" id="3.20.20.450">
    <property type="entry name" value="EAL domain"/>
    <property type="match status" value="1"/>
</dbReference>
<keyword evidence="1" id="KW-1133">Transmembrane helix</keyword>
<dbReference type="RefSeq" id="WP_169822919.1">
    <property type="nucleotide sequence ID" value="NZ_MASI01000002.1"/>
</dbReference>
<dbReference type="PATRIC" id="fig|1177755.3.peg.985"/>
<evidence type="ECO:0000259" key="3">
    <source>
        <dbReference type="PROSITE" id="PS50887"/>
    </source>
</evidence>
<evidence type="ECO:0000313" key="4">
    <source>
        <dbReference type="EMBL" id="ODA67815.1"/>
    </source>
</evidence>
<dbReference type="SUPFAM" id="SSF55073">
    <property type="entry name" value="Nucleotide cyclase"/>
    <property type="match status" value="1"/>
</dbReference>
<dbReference type="EC" id="3.1.4.52" evidence="4"/>
<feature type="domain" description="GGDEF" evidence="3">
    <location>
        <begin position="145"/>
        <end position="288"/>
    </location>
</feature>
<keyword evidence="4" id="KW-0378">Hydrolase</keyword>
<dbReference type="Gene3D" id="3.30.70.270">
    <property type="match status" value="1"/>
</dbReference>
<dbReference type="SUPFAM" id="SSF141868">
    <property type="entry name" value="EAL domain-like"/>
    <property type="match status" value="1"/>
</dbReference>
<keyword evidence="5" id="KW-1185">Reference proteome</keyword>
<dbReference type="InterPro" id="IPR035919">
    <property type="entry name" value="EAL_sf"/>
</dbReference>
<dbReference type="InterPro" id="IPR029787">
    <property type="entry name" value="Nucleotide_cyclase"/>
</dbReference>
<feature type="transmembrane region" description="Helical" evidence="1">
    <location>
        <begin position="38"/>
        <end position="55"/>
    </location>
</feature>
<dbReference type="SMART" id="SM00267">
    <property type="entry name" value="GGDEF"/>
    <property type="match status" value="1"/>
</dbReference>
<dbReference type="Pfam" id="PF00563">
    <property type="entry name" value="EAL"/>
    <property type="match status" value="1"/>
</dbReference>
<protein>
    <submittedName>
        <fullName evidence="4">Cyclic di-GMP phosphodiesterase Gmr</fullName>
        <ecNumber evidence="4">3.1.4.52</ecNumber>
    </submittedName>
</protein>
<dbReference type="CDD" id="cd01948">
    <property type="entry name" value="EAL"/>
    <property type="match status" value="1"/>
</dbReference>
<dbReference type="SMART" id="SM00052">
    <property type="entry name" value="EAL"/>
    <property type="match status" value="1"/>
</dbReference>
<dbReference type="Proteomes" id="UP000095087">
    <property type="component" value="Unassembled WGS sequence"/>
</dbReference>
<feature type="domain" description="EAL" evidence="2">
    <location>
        <begin position="297"/>
        <end position="547"/>
    </location>
</feature>
<dbReference type="PANTHER" id="PTHR33121">
    <property type="entry name" value="CYCLIC DI-GMP PHOSPHODIESTERASE PDEF"/>
    <property type="match status" value="1"/>
</dbReference>
<organism evidence="4 5">
    <name type="scientific">Methyloligella halotolerans</name>
    <dbReference type="NCBI Taxonomy" id="1177755"/>
    <lineage>
        <taxon>Bacteria</taxon>
        <taxon>Pseudomonadati</taxon>
        <taxon>Pseudomonadota</taxon>
        <taxon>Alphaproteobacteria</taxon>
        <taxon>Hyphomicrobiales</taxon>
        <taxon>Hyphomicrobiaceae</taxon>
        <taxon>Methyloligella</taxon>
    </lineage>
</organism>
<dbReference type="GO" id="GO:0071111">
    <property type="term" value="F:cyclic-guanylate-specific phosphodiesterase activity"/>
    <property type="evidence" value="ECO:0007669"/>
    <property type="project" value="UniProtKB-EC"/>
</dbReference>
<dbReference type="InterPro" id="IPR050706">
    <property type="entry name" value="Cyclic-di-GMP_PDE-like"/>
</dbReference>
<dbReference type="InterPro" id="IPR001633">
    <property type="entry name" value="EAL_dom"/>
</dbReference>
<evidence type="ECO:0000256" key="1">
    <source>
        <dbReference type="SAM" id="Phobius"/>
    </source>
</evidence>
<keyword evidence="1" id="KW-0812">Transmembrane</keyword>
<dbReference type="CDD" id="cd01949">
    <property type="entry name" value="GGDEF"/>
    <property type="match status" value="1"/>
</dbReference>
<dbReference type="NCBIfam" id="TIGR00254">
    <property type="entry name" value="GGDEF"/>
    <property type="match status" value="1"/>
</dbReference>
<dbReference type="STRING" id="1177755.A7A08_00981"/>
<accession>A0A1E2S0G5</accession>
<keyword evidence="1" id="KW-0472">Membrane</keyword>
<dbReference type="PANTHER" id="PTHR33121:SF71">
    <property type="entry name" value="OXYGEN SENSOR PROTEIN DOSP"/>
    <property type="match status" value="1"/>
</dbReference>
<reference evidence="4 5" key="1">
    <citation type="submission" date="2016-07" db="EMBL/GenBank/DDBJ databases">
        <title>Draft genome sequence of Methyloligella halotolerans C2T (VKM B-2706T=CCUG 61687T=DSM 25045T), a halotolerant polyhydroxybutyrate accumulating methylotroph.</title>
        <authorList>
            <person name="Vasilenko O.V."/>
            <person name="Doronina N.V."/>
            <person name="Poroshina M.N."/>
            <person name="Tarlachkov S.V."/>
            <person name="Trotsenko Y.A."/>
        </authorList>
    </citation>
    <scope>NUCLEOTIDE SEQUENCE [LARGE SCALE GENOMIC DNA]</scope>
    <source>
        <strain evidence="4 5">VKM B-2706</strain>
    </source>
</reference>
<evidence type="ECO:0000313" key="5">
    <source>
        <dbReference type="Proteomes" id="UP000095087"/>
    </source>
</evidence>
<comment type="caution">
    <text evidence="4">The sequence shown here is derived from an EMBL/GenBank/DDBJ whole genome shotgun (WGS) entry which is preliminary data.</text>
</comment>
<dbReference type="PROSITE" id="PS50883">
    <property type="entry name" value="EAL"/>
    <property type="match status" value="1"/>
</dbReference>
<gene>
    <name evidence="4" type="ORF">A7A08_00981</name>
</gene>
<name>A0A1E2S0G5_9HYPH</name>
<evidence type="ECO:0000259" key="2">
    <source>
        <dbReference type="PROSITE" id="PS50883"/>
    </source>
</evidence>
<dbReference type="InterPro" id="IPR043128">
    <property type="entry name" value="Rev_trsase/Diguanyl_cyclase"/>
</dbReference>
<dbReference type="AlphaFoldDB" id="A0A1E2S0G5"/>
<dbReference type="Pfam" id="PF00990">
    <property type="entry name" value="GGDEF"/>
    <property type="match status" value="1"/>
</dbReference>
<dbReference type="InterPro" id="IPR000160">
    <property type="entry name" value="GGDEF_dom"/>
</dbReference>
<proteinExistence type="predicted"/>
<dbReference type="PROSITE" id="PS50887">
    <property type="entry name" value="GGDEF"/>
    <property type="match status" value="1"/>
</dbReference>
<sequence length="555" mass="62100">MVERLRRWTNFALLERLGGAIRRAWHRLRDRNPAGSDALAFAILTVVVYIALYTVDFHDTMERWFEANEFYELDELLHALTLCGIAGFIWAARRMHQLRQEVAQRKEAERHAHRLARHDTLTGLPNRRHFLEAFPRWVANLPEDGACAVFLVDLDRFKPINDLYGHGLGDKVLKAVAARLRRIVGSKGLVARLGGDEFGVLYRYQGDGGVALDMARRIVEEVPQPMHIAALEMRIGVSLGTAIYRRDTLRDDLKIPDDTSIDLLLHRADMAMYRAKSEQRGAYRCFDDDMDKRLQQRFALEADIRGAINSGQIVPYYQPLVHLRTRRIVGYEILARWQHPERGVLTADNFIPIAERTGLIGGLTYALLRKAIADIEAVPGAPFLSVNLSPHQFADGLLAPTLRDILTGAGFPPARLQVEITETAMVTRIDEARATLAELHALGISVALDDFGTGYSGLSHLRELRLDALKIDRSYIARILENPEELRLVEAMIRLGRALDLKTTAEGIESEALADTLAALGCDLGQGFLFGPASPHLPALTGGLEVMEEKARHIA</sequence>
<dbReference type="EMBL" id="MASI01000002">
    <property type="protein sequence ID" value="ODA67815.1"/>
    <property type="molecule type" value="Genomic_DNA"/>
</dbReference>